<comment type="similarity">
    <text evidence="1 3">Belongs to the short-chain dehydrogenases/reductases (SDR) family.</text>
</comment>
<dbReference type="PRINTS" id="PR00080">
    <property type="entry name" value="SDRFAMILY"/>
</dbReference>
<dbReference type="SUPFAM" id="SSF51735">
    <property type="entry name" value="NAD(P)-binding Rossmann-fold domains"/>
    <property type="match status" value="1"/>
</dbReference>
<evidence type="ECO:0000313" key="4">
    <source>
        <dbReference type="EMBL" id="MFD2841759.1"/>
    </source>
</evidence>
<accession>A0ABW5XJ35</accession>
<dbReference type="InterPro" id="IPR002347">
    <property type="entry name" value="SDR_fam"/>
</dbReference>
<keyword evidence="5" id="KW-1185">Reference proteome</keyword>
<name>A0ABW5XJ35_9MICO</name>
<evidence type="ECO:0000256" key="1">
    <source>
        <dbReference type="ARBA" id="ARBA00006484"/>
    </source>
</evidence>
<dbReference type="PANTHER" id="PTHR44196:SF1">
    <property type="entry name" value="DEHYDROGENASE_REDUCTASE SDR FAMILY MEMBER 7B"/>
    <property type="match status" value="1"/>
</dbReference>
<evidence type="ECO:0000313" key="5">
    <source>
        <dbReference type="Proteomes" id="UP001597391"/>
    </source>
</evidence>
<dbReference type="GO" id="GO:0016491">
    <property type="term" value="F:oxidoreductase activity"/>
    <property type="evidence" value="ECO:0007669"/>
    <property type="project" value="UniProtKB-KW"/>
</dbReference>
<reference evidence="5" key="1">
    <citation type="journal article" date="2019" name="Int. J. Syst. Evol. Microbiol.">
        <title>The Global Catalogue of Microorganisms (GCM) 10K type strain sequencing project: providing services to taxonomists for standard genome sequencing and annotation.</title>
        <authorList>
            <consortium name="The Broad Institute Genomics Platform"/>
            <consortium name="The Broad Institute Genome Sequencing Center for Infectious Disease"/>
            <person name="Wu L."/>
            <person name="Ma J."/>
        </authorList>
    </citation>
    <scope>NUCLEOTIDE SEQUENCE [LARGE SCALE GENOMIC DNA]</scope>
    <source>
        <strain evidence="5">KCTC 33576</strain>
    </source>
</reference>
<protein>
    <submittedName>
        <fullName evidence="4">SDR family NAD(P)-dependent oxidoreductase</fullName>
        <ecNumber evidence="4">1.-.-.-</ecNumber>
    </submittedName>
</protein>
<dbReference type="EMBL" id="JBHUOP010000009">
    <property type="protein sequence ID" value="MFD2841759.1"/>
    <property type="molecule type" value="Genomic_DNA"/>
</dbReference>
<proteinExistence type="inferred from homology"/>
<evidence type="ECO:0000256" key="3">
    <source>
        <dbReference type="RuleBase" id="RU000363"/>
    </source>
</evidence>
<dbReference type="Gene3D" id="3.40.50.720">
    <property type="entry name" value="NAD(P)-binding Rossmann-like Domain"/>
    <property type="match status" value="1"/>
</dbReference>
<comment type="caution">
    <text evidence="4">The sequence shown here is derived from an EMBL/GenBank/DDBJ whole genome shotgun (WGS) entry which is preliminary data.</text>
</comment>
<keyword evidence="2 4" id="KW-0560">Oxidoreductase</keyword>
<dbReference type="RefSeq" id="WP_377468110.1">
    <property type="nucleotide sequence ID" value="NZ_JBHUOP010000009.1"/>
</dbReference>
<organism evidence="4 5">
    <name type="scientific">Populibacterium corticicola</name>
    <dbReference type="NCBI Taxonomy" id="1812826"/>
    <lineage>
        <taxon>Bacteria</taxon>
        <taxon>Bacillati</taxon>
        <taxon>Actinomycetota</taxon>
        <taxon>Actinomycetes</taxon>
        <taxon>Micrococcales</taxon>
        <taxon>Jonesiaceae</taxon>
        <taxon>Populibacterium</taxon>
    </lineage>
</organism>
<evidence type="ECO:0000256" key="2">
    <source>
        <dbReference type="ARBA" id="ARBA00023002"/>
    </source>
</evidence>
<dbReference type="PANTHER" id="PTHR44196">
    <property type="entry name" value="DEHYDROGENASE/REDUCTASE SDR FAMILY MEMBER 7B"/>
    <property type="match status" value="1"/>
</dbReference>
<dbReference type="Pfam" id="PF00106">
    <property type="entry name" value="adh_short"/>
    <property type="match status" value="1"/>
</dbReference>
<sequence>MEIRNKVFVVTGAGNGIGREVALQLLAAGGRVAGVDLNETGLKETAELAQVGDRFSAHALSITDREAMMALPAQVEDLHGKADGLVNVAGIIQKFVKVVDLPLEEIEKVMNVNFYGVINTCQAFLPTLMSRPEAALVNVASMGATAPVPGQSVYGASKAAVVLLTEGLYAELIDTRVAVTTIYPGAIATNIAGNSGLAGRSSDDASASKHKMTSAKDAGAVIVDAIVKGKFRATIGSDAKMMDRLHRLAPKKATEIIAKKMADLIK</sequence>
<dbReference type="Proteomes" id="UP001597391">
    <property type="component" value="Unassembled WGS sequence"/>
</dbReference>
<dbReference type="EC" id="1.-.-.-" evidence="4"/>
<gene>
    <name evidence="4" type="ORF">ACFSYH_14450</name>
</gene>
<dbReference type="InterPro" id="IPR036291">
    <property type="entry name" value="NAD(P)-bd_dom_sf"/>
</dbReference>
<dbReference type="PRINTS" id="PR00081">
    <property type="entry name" value="GDHRDH"/>
</dbReference>